<gene>
    <name evidence="2" type="ORF">ILEXP_LOCUS34566</name>
</gene>
<proteinExistence type="predicted"/>
<evidence type="ECO:0000313" key="2">
    <source>
        <dbReference type="EMBL" id="CAK9165393.1"/>
    </source>
</evidence>
<evidence type="ECO:0000256" key="1">
    <source>
        <dbReference type="SAM" id="MobiDB-lite"/>
    </source>
</evidence>
<organism evidence="2 3">
    <name type="scientific">Ilex paraguariensis</name>
    <name type="common">yerba mate</name>
    <dbReference type="NCBI Taxonomy" id="185542"/>
    <lineage>
        <taxon>Eukaryota</taxon>
        <taxon>Viridiplantae</taxon>
        <taxon>Streptophyta</taxon>
        <taxon>Embryophyta</taxon>
        <taxon>Tracheophyta</taxon>
        <taxon>Spermatophyta</taxon>
        <taxon>Magnoliopsida</taxon>
        <taxon>eudicotyledons</taxon>
        <taxon>Gunneridae</taxon>
        <taxon>Pentapetalae</taxon>
        <taxon>asterids</taxon>
        <taxon>campanulids</taxon>
        <taxon>Aquifoliales</taxon>
        <taxon>Aquifoliaceae</taxon>
        <taxon>Ilex</taxon>
    </lineage>
</organism>
<feature type="region of interest" description="Disordered" evidence="1">
    <location>
        <begin position="119"/>
        <end position="140"/>
    </location>
</feature>
<dbReference type="EMBL" id="CAUOFW020004391">
    <property type="protein sequence ID" value="CAK9165393.1"/>
    <property type="molecule type" value="Genomic_DNA"/>
</dbReference>
<reference evidence="2 3" key="1">
    <citation type="submission" date="2024-02" db="EMBL/GenBank/DDBJ databases">
        <authorList>
            <person name="Vignale AGUSTIN F."/>
            <person name="Sosa J E."/>
            <person name="Modenutti C."/>
        </authorList>
    </citation>
    <scope>NUCLEOTIDE SEQUENCE [LARGE SCALE GENOMIC DNA]</scope>
</reference>
<keyword evidence="3" id="KW-1185">Reference proteome</keyword>
<name>A0ABC8T7U0_9AQUA</name>
<comment type="caution">
    <text evidence="2">The sequence shown here is derived from an EMBL/GenBank/DDBJ whole genome shotgun (WGS) entry which is preliminary data.</text>
</comment>
<evidence type="ECO:0000313" key="3">
    <source>
        <dbReference type="Proteomes" id="UP001642360"/>
    </source>
</evidence>
<sequence>MLVEDRVELQAQCSAIPYSRQKTAIPSRRNKLVKNFLSFLYASESCEATPSTLYIPDETSSLSIPSIDLTLLLDHAPTFADLSNDFKTSVPSTDLPADFKTSILPPEPPIDKVPVASPIISSPPWPADVEPEEHLTKKRRMKSPPTSEWLKFIFRPVLKVLSIFVEDWL</sequence>
<accession>A0ABC8T7U0</accession>
<dbReference type="Proteomes" id="UP001642360">
    <property type="component" value="Unassembled WGS sequence"/>
</dbReference>
<protein>
    <submittedName>
        <fullName evidence="2">Uncharacterized protein</fullName>
    </submittedName>
</protein>
<dbReference type="AlphaFoldDB" id="A0ABC8T7U0"/>